<dbReference type="Pfam" id="PF01370">
    <property type="entry name" value="Epimerase"/>
    <property type="match status" value="1"/>
</dbReference>
<gene>
    <name evidence="2" type="ORF">GCM10011613_17160</name>
</gene>
<reference evidence="3" key="1">
    <citation type="journal article" date="2019" name="Int. J. Syst. Evol. Microbiol.">
        <title>The Global Catalogue of Microorganisms (GCM) 10K type strain sequencing project: providing services to taxonomists for standard genome sequencing and annotation.</title>
        <authorList>
            <consortium name="The Broad Institute Genomics Platform"/>
            <consortium name="The Broad Institute Genome Sequencing Center for Infectious Disease"/>
            <person name="Wu L."/>
            <person name="Ma J."/>
        </authorList>
    </citation>
    <scope>NUCLEOTIDE SEQUENCE [LARGE SCALE GENOMIC DNA]</scope>
    <source>
        <strain evidence="3">KCTC 32239</strain>
    </source>
</reference>
<dbReference type="SUPFAM" id="SSF51735">
    <property type="entry name" value="NAD(P)-binding Rossmann-fold domains"/>
    <property type="match status" value="1"/>
</dbReference>
<evidence type="ECO:0000313" key="3">
    <source>
        <dbReference type="Proteomes" id="UP000619761"/>
    </source>
</evidence>
<keyword evidence="3" id="KW-1185">Reference proteome</keyword>
<dbReference type="EMBL" id="BMYZ01000001">
    <property type="protein sequence ID" value="GGY72713.1"/>
    <property type="molecule type" value="Genomic_DNA"/>
</dbReference>
<dbReference type="PANTHER" id="PTHR43245">
    <property type="entry name" value="BIFUNCTIONAL POLYMYXIN RESISTANCE PROTEIN ARNA"/>
    <property type="match status" value="1"/>
</dbReference>
<evidence type="ECO:0000259" key="1">
    <source>
        <dbReference type="Pfam" id="PF01370"/>
    </source>
</evidence>
<dbReference type="RefSeq" id="WP_189417563.1">
    <property type="nucleotide sequence ID" value="NZ_BMYZ01000001.1"/>
</dbReference>
<name>A0ABQ3B001_9GAMM</name>
<comment type="caution">
    <text evidence="2">The sequence shown here is derived from an EMBL/GenBank/DDBJ whole genome shotgun (WGS) entry which is preliminary data.</text>
</comment>
<dbReference type="InterPro" id="IPR001509">
    <property type="entry name" value="Epimerase_deHydtase"/>
</dbReference>
<feature type="domain" description="NAD-dependent epimerase/dehydratase" evidence="1">
    <location>
        <begin position="3"/>
        <end position="216"/>
    </location>
</feature>
<dbReference type="PANTHER" id="PTHR43245:SF58">
    <property type="entry name" value="BLL5923 PROTEIN"/>
    <property type="match status" value="1"/>
</dbReference>
<evidence type="ECO:0000313" key="2">
    <source>
        <dbReference type="EMBL" id="GGY72713.1"/>
    </source>
</evidence>
<dbReference type="InterPro" id="IPR050177">
    <property type="entry name" value="Lipid_A_modif_metabolic_enz"/>
</dbReference>
<dbReference type="Proteomes" id="UP000619761">
    <property type="component" value="Unassembled WGS sequence"/>
</dbReference>
<proteinExistence type="predicted"/>
<accession>A0ABQ3B001</accession>
<dbReference type="Gene3D" id="3.40.50.720">
    <property type="entry name" value="NAD(P)-binding Rossmann-like Domain"/>
    <property type="match status" value="1"/>
</dbReference>
<organism evidence="2 3">
    <name type="scientific">Cellvibrio zantedeschiae</name>
    <dbReference type="NCBI Taxonomy" id="1237077"/>
    <lineage>
        <taxon>Bacteria</taxon>
        <taxon>Pseudomonadati</taxon>
        <taxon>Pseudomonadota</taxon>
        <taxon>Gammaproteobacteria</taxon>
        <taxon>Cellvibrionales</taxon>
        <taxon>Cellvibrionaceae</taxon>
        <taxon>Cellvibrio</taxon>
    </lineage>
</organism>
<dbReference type="InterPro" id="IPR036291">
    <property type="entry name" value="NAD(P)-bd_dom_sf"/>
</dbReference>
<protein>
    <submittedName>
        <fullName evidence="2">UDP-glucose 4-epimerase</fullName>
    </submittedName>
</protein>
<sequence length="290" mass="32244">MRIAVTGANGFVGQALCPFLQNRLQADLVSLTRNPSTSANKQLALSATDEELIAGLEGVDCLIHLAARAHTRNSTPDDFERDNLALTNRVADLCVAAKIPRLIYLSSIKVNGNSTNGRPPFSADETPQPEDIYGQSKLASEIAVKERLINSQTYWVIIRPPLVYGDKNKGNLHSLETLIDKRFPLPFDKIHNQRDLVSIENLCELIALCATHPQAIHEIFLVSDGVARSTKEIIQLLADRKHQSPYFFNVPDWVFTLIKKFSPQAIERLTGNLQVNIAKTKSLLGWSPRN</sequence>